<protein>
    <submittedName>
        <fullName evidence="2">Uncharacterized protein</fullName>
    </submittedName>
</protein>
<evidence type="ECO:0000313" key="3">
    <source>
        <dbReference type="Proteomes" id="UP000323502"/>
    </source>
</evidence>
<evidence type="ECO:0000313" key="4">
    <source>
        <dbReference type="Proteomes" id="UP000436801"/>
    </source>
</evidence>
<proteinExistence type="predicted"/>
<gene>
    <name evidence="1" type="ORF">GQR91_05565</name>
    <name evidence="2" type="ORF">SAMN05216557_10558</name>
</gene>
<dbReference type="Proteomes" id="UP000323502">
    <property type="component" value="Unassembled WGS sequence"/>
</dbReference>
<dbReference type="EMBL" id="WSUT01000005">
    <property type="protein sequence ID" value="MWC43130.1"/>
    <property type="molecule type" value="Genomic_DNA"/>
</dbReference>
<sequence>MLAMAVVLALGIEAPVALWTVPAQAEWASGDEHHLNVRLERPDTAISMRGEVQLRAVLAVQGSAFRISRFLKPTGGIAFDVMDMQGRRVAPLEPPATSPPAPPQSSDGLTVVRPGQPMTLQVAEFPRWVFPGPGRYRVRLLVSLMNIAATPARYQQWFSNTVTVDVID</sequence>
<reference evidence="2 3" key="1">
    <citation type="submission" date="2016-10" db="EMBL/GenBank/DDBJ databases">
        <authorList>
            <person name="Varghese N."/>
            <person name="Submissions S."/>
        </authorList>
    </citation>
    <scope>NUCLEOTIDE SEQUENCE [LARGE SCALE GENOMIC DNA]</scope>
    <source>
        <strain evidence="2 3">S7-754</strain>
    </source>
</reference>
<organism evidence="2 3">
    <name type="scientific">Sphingomonas carotinifaciens</name>
    <dbReference type="NCBI Taxonomy" id="1166323"/>
    <lineage>
        <taxon>Bacteria</taxon>
        <taxon>Pseudomonadati</taxon>
        <taxon>Pseudomonadota</taxon>
        <taxon>Alphaproteobacteria</taxon>
        <taxon>Sphingomonadales</taxon>
        <taxon>Sphingomonadaceae</taxon>
        <taxon>Sphingomonas</taxon>
    </lineage>
</organism>
<evidence type="ECO:0000313" key="2">
    <source>
        <dbReference type="EMBL" id="SDF69658.1"/>
    </source>
</evidence>
<dbReference type="OrthoDB" id="7585488at2"/>
<dbReference type="AlphaFoldDB" id="A0A1G7N6F1"/>
<keyword evidence="3" id="KW-1185">Reference proteome</keyword>
<dbReference type="Proteomes" id="UP000436801">
    <property type="component" value="Unassembled WGS sequence"/>
</dbReference>
<evidence type="ECO:0000313" key="1">
    <source>
        <dbReference type="EMBL" id="MWC43130.1"/>
    </source>
</evidence>
<reference evidence="1 4" key="2">
    <citation type="submission" date="2019-12" db="EMBL/GenBank/DDBJ databases">
        <authorList>
            <person name="Zheng J."/>
        </authorList>
    </citation>
    <scope>NUCLEOTIDE SEQUENCE [LARGE SCALE GENOMIC DNA]</scope>
    <source>
        <strain evidence="1 4">DSM 27347</strain>
    </source>
</reference>
<dbReference type="RefSeq" id="WP_149682685.1">
    <property type="nucleotide sequence ID" value="NZ_FNBI01000005.1"/>
</dbReference>
<name>A0A1G7N6F1_9SPHN</name>
<accession>A0A1G7N6F1</accession>
<dbReference type="EMBL" id="FNBI01000005">
    <property type="protein sequence ID" value="SDF69658.1"/>
    <property type="molecule type" value="Genomic_DNA"/>
</dbReference>